<dbReference type="EMBL" id="DS113233">
    <property type="protein sequence ID" value="EAY17207.1"/>
    <property type="molecule type" value="Genomic_DNA"/>
</dbReference>
<organism evidence="1 2">
    <name type="scientific">Trichomonas vaginalis (strain ATCC PRA-98 / G3)</name>
    <dbReference type="NCBI Taxonomy" id="412133"/>
    <lineage>
        <taxon>Eukaryota</taxon>
        <taxon>Metamonada</taxon>
        <taxon>Parabasalia</taxon>
        <taxon>Trichomonadida</taxon>
        <taxon>Trichomonadidae</taxon>
        <taxon>Trichomonas</taxon>
    </lineage>
</organism>
<protein>
    <submittedName>
        <fullName evidence="1">Uncharacterized protein</fullName>
    </submittedName>
</protein>
<dbReference type="VEuPathDB" id="TrichDB:TVAG_291590"/>
<reference evidence="1" key="1">
    <citation type="submission" date="2006-10" db="EMBL/GenBank/DDBJ databases">
        <authorList>
            <person name="Amadeo P."/>
            <person name="Zhao Q."/>
            <person name="Wortman J."/>
            <person name="Fraser-Liggett C."/>
            <person name="Carlton J."/>
        </authorList>
    </citation>
    <scope>NUCLEOTIDE SEQUENCE</scope>
    <source>
        <strain evidence="1">G3</strain>
    </source>
</reference>
<dbReference type="Proteomes" id="UP000001542">
    <property type="component" value="Unassembled WGS sequence"/>
</dbReference>
<reference evidence="1" key="2">
    <citation type="journal article" date="2007" name="Science">
        <title>Draft genome sequence of the sexually transmitted pathogen Trichomonas vaginalis.</title>
        <authorList>
            <person name="Carlton J.M."/>
            <person name="Hirt R.P."/>
            <person name="Silva J.C."/>
            <person name="Delcher A.L."/>
            <person name="Schatz M."/>
            <person name="Zhao Q."/>
            <person name="Wortman J.R."/>
            <person name="Bidwell S.L."/>
            <person name="Alsmark U.C.M."/>
            <person name="Besteiro S."/>
            <person name="Sicheritz-Ponten T."/>
            <person name="Noel C.J."/>
            <person name="Dacks J.B."/>
            <person name="Foster P.G."/>
            <person name="Simillion C."/>
            <person name="Van de Peer Y."/>
            <person name="Miranda-Saavedra D."/>
            <person name="Barton G.J."/>
            <person name="Westrop G.D."/>
            <person name="Mueller S."/>
            <person name="Dessi D."/>
            <person name="Fiori P.L."/>
            <person name="Ren Q."/>
            <person name="Paulsen I."/>
            <person name="Zhang H."/>
            <person name="Bastida-Corcuera F.D."/>
            <person name="Simoes-Barbosa A."/>
            <person name="Brown M.T."/>
            <person name="Hayes R.D."/>
            <person name="Mukherjee M."/>
            <person name="Okumura C.Y."/>
            <person name="Schneider R."/>
            <person name="Smith A.J."/>
            <person name="Vanacova S."/>
            <person name="Villalvazo M."/>
            <person name="Haas B.J."/>
            <person name="Pertea M."/>
            <person name="Feldblyum T.V."/>
            <person name="Utterback T.R."/>
            <person name="Shu C.L."/>
            <person name="Osoegawa K."/>
            <person name="de Jong P.J."/>
            <person name="Hrdy I."/>
            <person name="Horvathova L."/>
            <person name="Zubacova Z."/>
            <person name="Dolezal P."/>
            <person name="Malik S.B."/>
            <person name="Logsdon J.M. Jr."/>
            <person name="Henze K."/>
            <person name="Gupta A."/>
            <person name="Wang C.C."/>
            <person name="Dunne R.L."/>
            <person name="Upcroft J.A."/>
            <person name="Upcroft P."/>
            <person name="White O."/>
            <person name="Salzberg S.L."/>
            <person name="Tang P."/>
            <person name="Chiu C.-H."/>
            <person name="Lee Y.-S."/>
            <person name="Embley T.M."/>
            <person name="Coombs G.H."/>
            <person name="Mottram J.C."/>
            <person name="Tachezy J."/>
            <person name="Fraser-Liggett C.M."/>
            <person name="Johnson P.J."/>
        </authorList>
    </citation>
    <scope>NUCLEOTIDE SEQUENCE [LARGE SCALE GENOMIC DNA]</scope>
    <source>
        <strain evidence="1">G3</strain>
    </source>
</reference>
<sequence>MQRHNRDPLLTDMLFKQQENSYTSGVNSNKSIDELIQSFTDSFLNEDFERSLEYILQINTILSNSGPQTYNFNINLILFEILTRIYNDSSNDTASQEIAKNIWTFLQLSTKVGGFHDILLDINVFEALLYIVNVNDDFTIENILRFFGIILQDKKGFDVFVSSNILNKLIKYMLNLDITQNNTNIHCAILNFLHFLQVILVTPDGSSLLESICEYVYEIIPILVQKLSDNLDIFGIALNIISESIKYPEGVSNLSNSNILTLLNELLNNPKASSTWKQIISIYINLTSILSSNSEEYQNLLKIIPIERIIKIYNEQPFDPQASSCLQLLNNLIADNKEMAQIVNQILVPYFINVFDEYSYSMKCNVSQVCFAAFYQGEFNLFFNLLENGVLEGFVDVVSNSSELQKYFCMSMLRLINSAPSSEIRTSLIDITRNVFSELLENISESSEIEEVDLLFELINDIQ</sequence>
<gene>
    <name evidence="1" type="ORF">TVAG_291590</name>
</gene>
<evidence type="ECO:0000313" key="2">
    <source>
        <dbReference type="Proteomes" id="UP000001542"/>
    </source>
</evidence>
<dbReference type="VEuPathDB" id="TrichDB:TVAGG3_0937040"/>
<dbReference type="RefSeq" id="XP_001329430.1">
    <property type="nucleotide sequence ID" value="XM_001329395.1"/>
</dbReference>
<proteinExistence type="predicted"/>
<name>A2DQU0_TRIV3</name>
<keyword evidence="2" id="KW-1185">Reference proteome</keyword>
<evidence type="ECO:0000313" key="1">
    <source>
        <dbReference type="EMBL" id="EAY17207.1"/>
    </source>
</evidence>
<dbReference type="AlphaFoldDB" id="A2DQU0"/>
<accession>A2DQU0</accession>
<dbReference type="Gene3D" id="1.25.10.10">
    <property type="entry name" value="Leucine-rich Repeat Variant"/>
    <property type="match status" value="1"/>
</dbReference>
<dbReference type="SMR" id="A2DQU0"/>
<dbReference type="KEGG" id="tva:4775223"/>
<dbReference type="InterPro" id="IPR016024">
    <property type="entry name" value="ARM-type_fold"/>
</dbReference>
<dbReference type="InterPro" id="IPR011989">
    <property type="entry name" value="ARM-like"/>
</dbReference>
<dbReference type="SUPFAM" id="SSF48371">
    <property type="entry name" value="ARM repeat"/>
    <property type="match status" value="1"/>
</dbReference>
<dbReference type="InParanoid" id="A2DQU0"/>